<keyword evidence="1 4" id="KW-0732">Signal</keyword>
<dbReference type="InterPro" id="IPR035513">
    <property type="entry name" value="Invertase/methylesterase_inhib"/>
</dbReference>
<dbReference type="Proteomes" id="UP000554482">
    <property type="component" value="Unassembled WGS sequence"/>
</dbReference>
<dbReference type="InterPro" id="IPR006501">
    <property type="entry name" value="Pectinesterase_inhib_dom"/>
</dbReference>
<sequence>MKRSPLSSLFVFSSLIALILFDLHGVTPGTLEDYCKKIEGPNLTYDFCMEFLQRSGYSKTAVDLKQLAEFAIPIAMDSMGQTRRFIITLWDDLGKKWEEKTLEFLHSCTDLYDNGSPRAYDAIESLRANNTLEAYVIMNEVFDVPRICEDLFRQWWRQSPMTEANAKCRQDIRLPLHIVQMALTGNK</sequence>
<name>A0A7J6UZW2_THATH</name>
<dbReference type="PANTHER" id="PTHR35357">
    <property type="entry name" value="OS02G0537100 PROTEIN"/>
    <property type="match status" value="1"/>
</dbReference>
<evidence type="ECO:0000256" key="4">
    <source>
        <dbReference type="SAM" id="SignalP"/>
    </source>
</evidence>
<dbReference type="NCBIfam" id="TIGR01614">
    <property type="entry name" value="PME_inhib"/>
    <property type="match status" value="1"/>
</dbReference>
<dbReference type="AlphaFoldDB" id="A0A7J6UZW2"/>
<keyword evidence="2" id="KW-1015">Disulfide bond</keyword>
<accession>A0A7J6UZW2</accession>
<evidence type="ECO:0000256" key="1">
    <source>
        <dbReference type="ARBA" id="ARBA00022729"/>
    </source>
</evidence>
<evidence type="ECO:0000313" key="6">
    <source>
        <dbReference type="EMBL" id="KAF5178203.1"/>
    </source>
</evidence>
<evidence type="ECO:0000256" key="3">
    <source>
        <dbReference type="ARBA" id="ARBA00038471"/>
    </source>
</evidence>
<dbReference type="EMBL" id="JABWDY010040330">
    <property type="protein sequence ID" value="KAF5178203.1"/>
    <property type="molecule type" value="Genomic_DNA"/>
</dbReference>
<evidence type="ECO:0000256" key="2">
    <source>
        <dbReference type="ARBA" id="ARBA00023157"/>
    </source>
</evidence>
<protein>
    <recommendedName>
        <fullName evidence="5">Pectinesterase inhibitor domain-containing protein</fullName>
    </recommendedName>
</protein>
<keyword evidence="7" id="KW-1185">Reference proteome</keyword>
<feature type="chain" id="PRO_5029486440" description="Pectinesterase inhibitor domain-containing protein" evidence="4">
    <location>
        <begin position="29"/>
        <end position="187"/>
    </location>
</feature>
<evidence type="ECO:0000259" key="5">
    <source>
        <dbReference type="Pfam" id="PF04043"/>
    </source>
</evidence>
<proteinExistence type="inferred from homology"/>
<reference evidence="6 7" key="1">
    <citation type="submission" date="2020-06" db="EMBL/GenBank/DDBJ databases">
        <title>Transcriptomic and genomic resources for Thalictrum thalictroides and T. hernandezii: Facilitating candidate gene discovery in an emerging model plant lineage.</title>
        <authorList>
            <person name="Arias T."/>
            <person name="Riano-Pachon D.M."/>
            <person name="Di Stilio V.S."/>
        </authorList>
    </citation>
    <scope>NUCLEOTIDE SEQUENCE [LARGE SCALE GENOMIC DNA]</scope>
    <source>
        <strain evidence="7">cv. WT478/WT964</strain>
        <tissue evidence="6">Leaves</tissue>
    </source>
</reference>
<comment type="similarity">
    <text evidence="3">Belongs to the PMEI family.</text>
</comment>
<dbReference type="SUPFAM" id="SSF101148">
    <property type="entry name" value="Plant invertase/pectin methylesterase inhibitor"/>
    <property type="match status" value="1"/>
</dbReference>
<comment type="caution">
    <text evidence="6">The sequence shown here is derived from an EMBL/GenBank/DDBJ whole genome shotgun (WGS) entry which is preliminary data.</text>
</comment>
<dbReference type="GO" id="GO:0004857">
    <property type="term" value="F:enzyme inhibitor activity"/>
    <property type="evidence" value="ECO:0007669"/>
    <property type="project" value="InterPro"/>
</dbReference>
<gene>
    <name evidence="6" type="ORF">FRX31_032209</name>
</gene>
<feature type="signal peptide" evidence="4">
    <location>
        <begin position="1"/>
        <end position="28"/>
    </location>
</feature>
<organism evidence="6 7">
    <name type="scientific">Thalictrum thalictroides</name>
    <name type="common">Rue-anemone</name>
    <name type="synonym">Anemone thalictroides</name>
    <dbReference type="NCBI Taxonomy" id="46969"/>
    <lineage>
        <taxon>Eukaryota</taxon>
        <taxon>Viridiplantae</taxon>
        <taxon>Streptophyta</taxon>
        <taxon>Embryophyta</taxon>
        <taxon>Tracheophyta</taxon>
        <taxon>Spermatophyta</taxon>
        <taxon>Magnoliopsida</taxon>
        <taxon>Ranunculales</taxon>
        <taxon>Ranunculaceae</taxon>
        <taxon>Thalictroideae</taxon>
        <taxon>Thalictrum</taxon>
    </lineage>
</organism>
<feature type="domain" description="Pectinesterase inhibitor" evidence="5">
    <location>
        <begin position="31"/>
        <end position="153"/>
    </location>
</feature>
<dbReference type="Pfam" id="PF04043">
    <property type="entry name" value="PMEI"/>
    <property type="match status" value="1"/>
</dbReference>
<dbReference type="Gene3D" id="1.20.140.40">
    <property type="entry name" value="Invertase/pectin methylesterase inhibitor family protein"/>
    <property type="match status" value="1"/>
</dbReference>
<dbReference type="PANTHER" id="PTHR35357:SF8">
    <property type="entry name" value="OS01G0111000 PROTEIN"/>
    <property type="match status" value="1"/>
</dbReference>
<evidence type="ECO:0000313" key="7">
    <source>
        <dbReference type="Proteomes" id="UP000554482"/>
    </source>
</evidence>